<dbReference type="Gene3D" id="3.40.50.720">
    <property type="entry name" value="NAD(P)-binding Rossmann-like Domain"/>
    <property type="match status" value="1"/>
</dbReference>
<evidence type="ECO:0000313" key="2">
    <source>
        <dbReference type="EMBL" id="QNL99908.1"/>
    </source>
</evidence>
<feature type="domain" description="Glycosyltransferase 2-like" evidence="1">
    <location>
        <begin position="5"/>
        <end position="161"/>
    </location>
</feature>
<dbReference type="PANTHER" id="PTHR22916:SF3">
    <property type="entry name" value="UDP-GLCNAC:BETAGAL BETA-1,3-N-ACETYLGLUCOSAMINYLTRANSFERASE-LIKE PROTEIN 1"/>
    <property type="match status" value="1"/>
</dbReference>
<dbReference type="RefSeq" id="WP_249321378.1">
    <property type="nucleotide sequence ID" value="NZ_CP060632.1"/>
</dbReference>
<evidence type="ECO:0000313" key="3">
    <source>
        <dbReference type="Proteomes" id="UP000515819"/>
    </source>
</evidence>
<accession>A0A7G9FMX7</accession>
<reference evidence="2 3" key="1">
    <citation type="submission" date="2020-08" db="EMBL/GenBank/DDBJ databases">
        <authorList>
            <person name="Liu C."/>
            <person name="Sun Q."/>
        </authorList>
    </citation>
    <scope>NUCLEOTIDE SEQUENCE [LARGE SCALE GENOMIC DNA]</scope>
    <source>
        <strain evidence="2 3">NSJ-4</strain>
    </source>
</reference>
<sequence>MPKVSIVLPTYNGQKYIRESIESVINQTFQDWELIIVNDCSTDSTPVIVEEFADLDARIKVIHNDTNKKLPASLNIGFDSAKGEYYTWTSDDNYYLPQAIEEMVNYLDNHGDEQMVVADMDIIDANNQFITSCEQYNDTKMYVNDCVGACFMYRKQVLNTIGIYDENMFLVEDYEYWLRILFYYGTIGHINKTLYIYRAHAGNLTSTRKHEIRRQLLRLRWEYIYKIVEKMKDSPDVLCMLYYEFLEAGYRECDLREIFLKYIPFLNNDVKFKKEKKIIVYGAGKVGDLAYSQNKDLIMFYADKDVKKIGNTKNGIPIISIEDMISKKEKYQIMIGVGTDKIYEVVELLQSEGVDQYCTVYS</sequence>
<dbReference type="Gene3D" id="3.90.550.10">
    <property type="entry name" value="Spore Coat Polysaccharide Biosynthesis Protein SpsA, Chain A"/>
    <property type="match status" value="1"/>
</dbReference>
<evidence type="ECO:0000259" key="1">
    <source>
        <dbReference type="Pfam" id="PF00535"/>
    </source>
</evidence>
<keyword evidence="2" id="KW-0808">Transferase</keyword>
<dbReference type="InterPro" id="IPR001173">
    <property type="entry name" value="Glyco_trans_2-like"/>
</dbReference>
<dbReference type="KEGG" id="wcp:H9Q76_00940"/>
<gene>
    <name evidence="2" type="ORF">H9Q76_00940</name>
</gene>
<dbReference type="GO" id="GO:0016758">
    <property type="term" value="F:hexosyltransferase activity"/>
    <property type="evidence" value="ECO:0007669"/>
    <property type="project" value="UniProtKB-ARBA"/>
</dbReference>
<proteinExistence type="predicted"/>
<keyword evidence="3" id="KW-1185">Reference proteome</keyword>
<dbReference type="EMBL" id="CP060632">
    <property type="protein sequence ID" value="QNL99908.1"/>
    <property type="molecule type" value="Genomic_DNA"/>
</dbReference>
<dbReference type="SUPFAM" id="SSF53448">
    <property type="entry name" value="Nucleotide-diphospho-sugar transferases"/>
    <property type="match status" value="1"/>
</dbReference>
<protein>
    <submittedName>
        <fullName evidence="2">Glycosyltransferase</fullName>
    </submittedName>
</protein>
<organism evidence="2 3">
    <name type="scientific">Wujia chipingensis</name>
    <dbReference type="NCBI Taxonomy" id="2763670"/>
    <lineage>
        <taxon>Bacteria</taxon>
        <taxon>Bacillati</taxon>
        <taxon>Bacillota</taxon>
        <taxon>Clostridia</taxon>
        <taxon>Lachnospirales</taxon>
        <taxon>Lachnospiraceae</taxon>
        <taxon>Wujia</taxon>
    </lineage>
</organism>
<dbReference type="PANTHER" id="PTHR22916">
    <property type="entry name" value="GLYCOSYLTRANSFERASE"/>
    <property type="match status" value="1"/>
</dbReference>
<dbReference type="Pfam" id="PF00535">
    <property type="entry name" value="Glycos_transf_2"/>
    <property type="match status" value="1"/>
</dbReference>
<dbReference type="AlphaFoldDB" id="A0A7G9FMX7"/>
<name>A0A7G9FMX7_9FIRM</name>
<dbReference type="InterPro" id="IPR029044">
    <property type="entry name" value="Nucleotide-diphossugar_trans"/>
</dbReference>
<dbReference type="Proteomes" id="UP000515819">
    <property type="component" value="Chromosome"/>
</dbReference>